<dbReference type="PANTHER" id="PTHR45641:SF19">
    <property type="entry name" value="NEPHROCYSTIN-3"/>
    <property type="match status" value="1"/>
</dbReference>
<dbReference type="Pfam" id="PF13424">
    <property type="entry name" value="TPR_12"/>
    <property type="match status" value="1"/>
</dbReference>
<reference evidence="3 4" key="1">
    <citation type="submission" date="2019-03" db="EMBL/GenBank/DDBJ databases">
        <title>Genomic Encyclopedia of Type Strains, Phase IV (KMG-IV): sequencing the most valuable type-strain genomes for metagenomic binning, comparative biology and taxonomic classification.</title>
        <authorList>
            <person name="Goeker M."/>
        </authorList>
    </citation>
    <scope>NUCLEOTIDE SEQUENCE [LARGE SCALE GENOMIC DNA]</scope>
    <source>
        <strain evidence="3 4">DSM 44684</strain>
    </source>
</reference>
<accession>A0A4R1FTR8</accession>
<keyword evidence="1" id="KW-0677">Repeat</keyword>
<evidence type="ECO:0000313" key="3">
    <source>
        <dbReference type="EMBL" id="TCJ97700.1"/>
    </source>
</evidence>
<gene>
    <name evidence="3" type="ORF">DFR71_3748</name>
</gene>
<keyword evidence="2" id="KW-0802">TPR repeat</keyword>
<dbReference type="SUPFAM" id="SSF48452">
    <property type="entry name" value="TPR-like"/>
    <property type="match status" value="4"/>
</dbReference>
<dbReference type="InterPro" id="IPR019734">
    <property type="entry name" value="TPR_rpt"/>
</dbReference>
<evidence type="ECO:0000256" key="1">
    <source>
        <dbReference type="ARBA" id="ARBA00022737"/>
    </source>
</evidence>
<organism evidence="3 4">
    <name type="scientific">Nocardia alba</name>
    <dbReference type="NCBI Taxonomy" id="225051"/>
    <lineage>
        <taxon>Bacteria</taxon>
        <taxon>Bacillati</taxon>
        <taxon>Actinomycetota</taxon>
        <taxon>Actinomycetes</taxon>
        <taxon>Mycobacteriales</taxon>
        <taxon>Nocardiaceae</taxon>
        <taxon>Nocardia</taxon>
    </lineage>
</organism>
<dbReference type="Pfam" id="PF13181">
    <property type="entry name" value="TPR_8"/>
    <property type="match status" value="1"/>
</dbReference>
<dbReference type="RefSeq" id="WP_067447156.1">
    <property type="nucleotide sequence ID" value="NZ_SMFR01000002.1"/>
</dbReference>
<proteinExistence type="predicted"/>
<dbReference type="InterPro" id="IPR011990">
    <property type="entry name" value="TPR-like_helical_dom_sf"/>
</dbReference>
<dbReference type="SMART" id="SM00028">
    <property type="entry name" value="TPR"/>
    <property type="match status" value="6"/>
</dbReference>
<dbReference type="Gene3D" id="1.25.40.10">
    <property type="entry name" value="Tetratricopeptide repeat domain"/>
    <property type="match status" value="4"/>
</dbReference>
<evidence type="ECO:0000256" key="2">
    <source>
        <dbReference type="ARBA" id="ARBA00022803"/>
    </source>
</evidence>
<dbReference type="STRING" id="1210063.GCA_001612665_01405"/>
<dbReference type="EMBL" id="SMFR01000002">
    <property type="protein sequence ID" value="TCJ97700.1"/>
    <property type="molecule type" value="Genomic_DNA"/>
</dbReference>
<sequence length="775" mass="83464">MSELHGYLVRGIEALQADAPIAAIAEFETAIMSAGNEFELADCYYWLATAQHDNGDLDASTITLEAALELIADTDAAELRGRCHESLADLAMEREDATGAHFHFGTARALLSDIDAETAAHCLLGMATADLGVDEFTRAEAQLYSAATEFEAIDDAGGIAAALDMLALLLTELDRAAEAIPHLTRLAGILTEHSDFAGAADANWRLGKLLLPALRIEEGIRVLESAKFDFLRAEEPLEAAEVALKLGMVMDDLGRFAEAAANYREGGDLCATHGDPDDALWYDVNLATVAMNTGDHLTAEATLTKAADRYRNSGTDVGTARYAQTLRFLGALRTEQSRFELAVGHYEEALDIGTSVEDEEFIADCHYGLGLVATLTGRYRLGLEKLSHARESFSRTGSDQKEMLCHHSEGICWSALGEYSDATDSLLAARRGAITYSMDLQRAITDMHLGVVFTETGRFAEAEQLLRGARAVMIAAELPDRVIAADGNIAGLYLKQGRYADAAKIYHSSADRLRTREFHSQAAVCTQNEGMALIMIGELDASAAAFDQAARYFAADPDHRANLALVHRGRGLLATMRRDHDTALAEFAAGRALALELGTLIEVAKSDFFVAITLFDRDDSAVSTAIDLALPAVLYINSIRLQFDSATDRVSWSALYTQLQAHLFTLAVRHPDPTLLGDLIEVSLNSGTHTTATSRDLLRTTTLTAAMLDISGPPHPSGAARIHGGAATLVAGAALPMAPPPRLRMPDGRLALAPYFAAATHRYGLTDPANEVRTW</sequence>
<evidence type="ECO:0000313" key="4">
    <source>
        <dbReference type="Proteomes" id="UP000294856"/>
    </source>
</evidence>
<dbReference type="AlphaFoldDB" id="A0A4R1FTR8"/>
<keyword evidence="4" id="KW-1185">Reference proteome</keyword>
<dbReference type="Proteomes" id="UP000294856">
    <property type="component" value="Unassembled WGS sequence"/>
</dbReference>
<dbReference type="PANTHER" id="PTHR45641">
    <property type="entry name" value="TETRATRICOPEPTIDE REPEAT PROTEIN (AFU_ORTHOLOGUE AFUA_6G03870)"/>
    <property type="match status" value="1"/>
</dbReference>
<comment type="caution">
    <text evidence="3">The sequence shown here is derived from an EMBL/GenBank/DDBJ whole genome shotgun (WGS) entry which is preliminary data.</text>
</comment>
<name>A0A4R1FTR8_9NOCA</name>
<protein>
    <submittedName>
        <fullName evidence="3">Tetratricopeptide repeat protein</fullName>
    </submittedName>
</protein>